<dbReference type="RefSeq" id="WP_313794873.1">
    <property type="nucleotide sequence ID" value="NZ_CP102453.1"/>
</dbReference>
<dbReference type="InterPro" id="IPR006710">
    <property type="entry name" value="Glyco_hydro_43"/>
</dbReference>
<dbReference type="CDD" id="cd08991">
    <property type="entry name" value="GH43_HoAraf43-like"/>
    <property type="match status" value="1"/>
</dbReference>
<dbReference type="PANTHER" id="PTHR43772:SF2">
    <property type="entry name" value="PUTATIVE (AFU_ORTHOLOGUE AFUA_2G04480)-RELATED"/>
    <property type="match status" value="1"/>
</dbReference>
<keyword evidence="3 6" id="KW-0378">Hydrolase</keyword>
<dbReference type="Pfam" id="PF04616">
    <property type="entry name" value="Glyco_hydro_43"/>
    <property type="match status" value="1"/>
</dbReference>
<feature type="signal peptide" evidence="7">
    <location>
        <begin position="1"/>
        <end position="25"/>
    </location>
</feature>
<dbReference type="InterPro" id="IPR023296">
    <property type="entry name" value="Glyco_hydro_beta-prop_sf"/>
</dbReference>
<reference evidence="8 9" key="1">
    <citation type="submission" date="2022-08" db="EMBL/GenBank/DDBJ databases">
        <title>Aerococcaceae sp. nov isolated from spoiled eye mask.</title>
        <authorList>
            <person name="Zhou G."/>
            <person name="Xie X.-B."/>
            <person name="Shi Q.-S."/>
            <person name="Wang Y.-S."/>
            <person name="Wen X."/>
            <person name="Peng H."/>
            <person name="Yang X.-J."/>
            <person name="Tao H.-B."/>
            <person name="Huang X.-M."/>
        </authorList>
    </citation>
    <scope>NUCLEOTIDE SEQUENCE [LARGE SCALE GENOMIC DNA]</scope>
    <source>
        <strain evidence="9">DM20194951</strain>
    </source>
</reference>
<dbReference type="PANTHER" id="PTHR43772">
    <property type="entry name" value="ENDO-1,4-BETA-XYLANASE"/>
    <property type="match status" value="1"/>
</dbReference>
<evidence type="ECO:0000313" key="9">
    <source>
        <dbReference type="Proteomes" id="UP001315967"/>
    </source>
</evidence>
<evidence type="ECO:0000313" key="8">
    <source>
        <dbReference type="EMBL" id="UUX35385.1"/>
    </source>
</evidence>
<feature type="chain" id="PRO_5046054213" evidence="7">
    <location>
        <begin position="26"/>
        <end position="336"/>
    </location>
</feature>
<keyword evidence="4" id="KW-0119">Carbohydrate metabolism</keyword>
<keyword evidence="9" id="KW-1185">Reference proteome</keyword>
<keyword evidence="7" id="KW-0732">Signal</keyword>
<comment type="similarity">
    <text evidence="1 6">Belongs to the glycosyl hydrolase 43 family.</text>
</comment>
<proteinExistence type="inferred from homology"/>
<organism evidence="8 9">
    <name type="scientific">Fundicoccus culcitae</name>
    <dbReference type="NCBI Taxonomy" id="2969821"/>
    <lineage>
        <taxon>Bacteria</taxon>
        <taxon>Bacillati</taxon>
        <taxon>Bacillota</taxon>
        <taxon>Bacilli</taxon>
        <taxon>Lactobacillales</taxon>
        <taxon>Aerococcaceae</taxon>
        <taxon>Fundicoccus</taxon>
    </lineage>
</organism>
<dbReference type="Gene3D" id="2.115.10.20">
    <property type="entry name" value="Glycosyl hydrolase domain, family 43"/>
    <property type="match status" value="1"/>
</dbReference>
<evidence type="ECO:0000256" key="1">
    <source>
        <dbReference type="ARBA" id="ARBA00009865"/>
    </source>
</evidence>
<evidence type="ECO:0000256" key="7">
    <source>
        <dbReference type="SAM" id="SignalP"/>
    </source>
</evidence>
<dbReference type="GO" id="GO:0016787">
    <property type="term" value="F:hydrolase activity"/>
    <property type="evidence" value="ECO:0007669"/>
    <property type="project" value="UniProtKB-KW"/>
</dbReference>
<evidence type="ECO:0000256" key="4">
    <source>
        <dbReference type="ARBA" id="ARBA00023277"/>
    </source>
</evidence>
<gene>
    <name evidence="8" type="ORF">NRE15_06995</name>
</gene>
<dbReference type="Proteomes" id="UP001315967">
    <property type="component" value="Chromosome"/>
</dbReference>
<evidence type="ECO:0000256" key="5">
    <source>
        <dbReference type="ARBA" id="ARBA00023295"/>
    </source>
</evidence>
<keyword evidence="5 6" id="KW-0326">Glycosidase</keyword>
<sequence length="336" mass="38339">MKYLFIAVSILVLNFSFGGVNPVDAEELTYQNPLGNIKDIGDPFIMKTDSGYYMYATSAPNYGFKAWHSDNLVVWRDMGLVYDNRRQEHPWGTGDFWAPEVIEHNGEFYMTFSARTESGSLRIAIAKSESEIGPFIDLNADLVNEAGSYIDGHILEDEGTFYFYYVKDVHENVINSRRLSQILVQEMSEGLDYLVGRPQLVLTPDQDWEHPLRQEAWNEGPFVLKHDNKYYLMYSANMFADPDYGVGYAVSDHPIGPFVKYENNPILQKDLEIGVSGPGHNSVTKGLDDETLYMVYHIHTDPNHPSGNRQMSIDHLYFENGVLKLDGPTMSEQKLY</sequence>
<name>A0ABY5PAC0_9LACT</name>
<accession>A0ABY5PAC0</accession>
<evidence type="ECO:0000256" key="2">
    <source>
        <dbReference type="ARBA" id="ARBA00022651"/>
    </source>
</evidence>
<dbReference type="EMBL" id="CP102453">
    <property type="protein sequence ID" value="UUX35385.1"/>
    <property type="molecule type" value="Genomic_DNA"/>
</dbReference>
<dbReference type="SUPFAM" id="SSF75005">
    <property type="entry name" value="Arabinanase/levansucrase/invertase"/>
    <property type="match status" value="1"/>
</dbReference>
<dbReference type="InterPro" id="IPR052176">
    <property type="entry name" value="Glycosyl_Hydrlase_43_Enz"/>
</dbReference>
<evidence type="ECO:0000256" key="6">
    <source>
        <dbReference type="RuleBase" id="RU361187"/>
    </source>
</evidence>
<keyword evidence="2" id="KW-0858">Xylan degradation</keyword>
<evidence type="ECO:0000256" key="3">
    <source>
        <dbReference type="ARBA" id="ARBA00022801"/>
    </source>
</evidence>
<keyword evidence="2" id="KW-0624">Polysaccharide degradation</keyword>
<protein>
    <submittedName>
        <fullName evidence="8">Glycoside hydrolase family 43 protein</fullName>
    </submittedName>
</protein>